<evidence type="ECO:0000256" key="5">
    <source>
        <dbReference type="SAM" id="Phobius"/>
    </source>
</evidence>
<dbReference type="GO" id="GO:0051087">
    <property type="term" value="F:protein-folding chaperone binding"/>
    <property type="evidence" value="ECO:0007669"/>
    <property type="project" value="TreeGrafter"/>
</dbReference>
<dbReference type="Pfam" id="PF04280">
    <property type="entry name" value="Tim44"/>
    <property type="match status" value="1"/>
</dbReference>
<comment type="caution">
    <text evidence="7">The sequence shown here is derived from an EMBL/GenBank/DDBJ whole genome shotgun (WGS) entry which is preliminary data.</text>
</comment>
<accession>A0A553WKI9</accession>
<dbReference type="PANTHER" id="PTHR10721">
    <property type="entry name" value="MITOCHONDRIAL IMPORT INNER MEMBRANE TRANSLOCASE SUBUNIT TIM44"/>
    <property type="match status" value="1"/>
</dbReference>
<dbReference type="EMBL" id="VKKU01000001">
    <property type="protein sequence ID" value="TSB05174.1"/>
    <property type="molecule type" value="Genomic_DNA"/>
</dbReference>
<dbReference type="GO" id="GO:0016020">
    <property type="term" value="C:membrane"/>
    <property type="evidence" value="ECO:0007669"/>
    <property type="project" value="UniProtKB-SubCell"/>
</dbReference>
<feature type="domain" description="Tim44-like" evidence="6">
    <location>
        <begin position="79"/>
        <end position="225"/>
    </location>
</feature>
<keyword evidence="8" id="KW-1185">Reference proteome</keyword>
<comment type="similarity">
    <text evidence="2">Belongs to the Tim44 family.</text>
</comment>
<sequence length="226" mass="24881">MFFAHGGVVTFTIVLLALVAAFLGLRLYSVLGKRTGHEQEPVARQPIESTPTMVRQPLPSGDSGMALPKTDVSVADLAAQSGLRAIANADRTFDAGFFLEGSKSAYKMVLEAYWKGDKEALRFLCDDDVYQSFSEAIDGRSERGETLENRLVRIDEARILDATFDHPMARVTVRFDADIAALVKDADGNIIGGSMTDAVETHDIWTFMRDVKSGDRNWKLDETDSV</sequence>
<keyword evidence="4 5" id="KW-0472">Membrane</keyword>
<dbReference type="AlphaFoldDB" id="A0A553WKI9"/>
<dbReference type="InterPro" id="IPR039544">
    <property type="entry name" value="Tim44-like"/>
</dbReference>
<organism evidence="7 8">
    <name type="scientific">Sphingorhabdus contaminans</name>
    <dbReference type="NCBI Taxonomy" id="1343899"/>
    <lineage>
        <taxon>Bacteria</taxon>
        <taxon>Pseudomonadati</taxon>
        <taxon>Pseudomonadota</taxon>
        <taxon>Alphaproteobacteria</taxon>
        <taxon>Sphingomonadales</taxon>
        <taxon>Sphingomonadaceae</taxon>
        <taxon>Sphingorhabdus</taxon>
    </lineage>
</organism>
<dbReference type="SUPFAM" id="SSF54427">
    <property type="entry name" value="NTF2-like"/>
    <property type="match status" value="1"/>
</dbReference>
<dbReference type="OrthoDB" id="9798618at2"/>
<dbReference type="InterPro" id="IPR016985">
    <property type="entry name" value="UCP031890_Tim44-rel"/>
</dbReference>
<evidence type="ECO:0000256" key="2">
    <source>
        <dbReference type="ARBA" id="ARBA00009597"/>
    </source>
</evidence>
<evidence type="ECO:0000313" key="7">
    <source>
        <dbReference type="EMBL" id="TSB05174.1"/>
    </source>
</evidence>
<keyword evidence="3" id="KW-0809">Transit peptide</keyword>
<keyword evidence="5" id="KW-1133">Transmembrane helix</keyword>
<gene>
    <name evidence="7" type="ORF">FOM92_07345</name>
</gene>
<dbReference type="PIRSF" id="PIRSF031890">
    <property type="entry name" value="UCP031890_transporter_Tim44"/>
    <property type="match status" value="1"/>
</dbReference>
<dbReference type="NCBIfam" id="NF033779">
    <property type="entry name" value="Tim44_TimA_adap"/>
    <property type="match status" value="1"/>
</dbReference>
<comment type="subcellular location">
    <subcellularLocation>
        <location evidence="1">Membrane</location>
    </subcellularLocation>
</comment>
<name>A0A553WKI9_9SPHN</name>
<evidence type="ECO:0000256" key="3">
    <source>
        <dbReference type="ARBA" id="ARBA00022946"/>
    </source>
</evidence>
<dbReference type="InterPro" id="IPR032710">
    <property type="entry name" value="NTF2-like_dom_sf"/>
</dbReference>
<dbReference type="PANTHER" id="PTHR10721:SF1">
    <property type="entry name" value="MITOCHONDRIAL IMPORT INNER MEMBRANE TRANSLOCASE SUBUNIT TIM44"/>
    <property type="match status" value="1"/>
</dbReference>
<evidence type="ECO:0000313" key="8">
    <source>
        <dbReference type="Proteomes" id="UP000320160"/>
    </source>
</evidence>
<evidence type="ECO:0000256" key="4">
    <source>
        <dbReference type="ARBA" id="ARBA00023136"/>
    </source>
</evidence>
<protein>
    <submittedName>
        <fullName evidence="7">Tim44 domain-containing protein</fullName>
    </submittedName>
</protein>
<dbReference type="GO" id="GO:0030150">
    <property type="term" value="P:protein import into mitochondrial matrix"/>
    <property type="evidence" value="ECO:0007669"/>
    <property type="project" value="TreeGrafter"/>
</dbReference>
<dbReference type="SMART" id="SM00978">
    <property type="entry name" value="Tim44"/>
    <property type="match status" value="1"/>
</dbReference>
<dbReference type="Gene3D" id="3.10.450.240">
    <property type="match status" value="1"/>
</dbReference>
<dbReference type="Proteomes" id="UP000320160">
    <property type="component" value="Unassembled WGS sequence"/>
</dbReference>
<evidence type="ECO:0000259" key="6">
    <source>
        <dbReference type="SMART" id="SM00978"/>
    </source>
</evidence>
<evidence type="ECO:0000256" key="1">
    <source>
        <dbReference type="ARBA" id="ARBA00004370"/>
    </source>
</evidence>
<reference evidence="7 8" key="1">
    <citation type="submission" date="2019-07" db="EMBL/GenBank/DDBJ databases">
        <authorList>
            <person name="Park M."/>
        </authorList>
    </citation>
    <scope>NUCLEOTIDE SEQUENCE [LARGE SCALE GENOMIC DNA]</scope>
    <source>
        <strain evidence="7 8">KCTC32445</strain>
    </source>
</reference>
<proteinExistence type="inferred from homology"/>
<keyword evidence="5" id="KW-0812">Transmembrane</keyword>
<feature type="transmembrane region" description="Helical" evidence="5">
    <location>
        <begin position="6"/>
        <end position="25"/>
    </location>
</feature>
<dbReference type="InterPro" id="IPR007379">
    <property type="entry name" value="Tim44-like_dom"/>
</dbReference>